<organism evidence="3 4">
    <name type="scientific">Fragilariopsis cylindrus CCMP1102</name>
    <dbReference type="NCBI Taxonomy" id="635003"/>
    <lineage>
        <taxon>Eukaryota</taxon>
        <taxon>Sar</taxon>
        <taxon>Stramenopiles</taxon>
        <taxon>Ochrophyta</taxon>
        <taxon>Bacillariophyta</taxon>
        <taxon>Bacillariophyceae</taxon>
        <taxon>Bacillariophycidae</taxon>
        <taxon>Bacillariales</taxon>
        <taxon>Bacillariaceae</taxon>
        <taxon>Fragilariopsis</taxon>
    </lineage>
</organism>
<evidence type="ECO:0000313" key="3">
    <source>
        <dbReference type="EMBL" id="OEU11297.1"/>
    </source>
</evidence>
<protein>
    <recommendedName>
        <fullName evidence="5">Sulfotransferase domain-containing protein</fullName>
    </recommendedName>
</protein>
<evidence type="ECO:0000256" key="2">
    <source>
        <dbReference type="SAM" id="Phobius"/>
    </source>
</evidence>
<feature type="transmembrane region" description="Helical" evidence="2">
    <location>
        <begin position="55"/>
        <end position="85"/>
    </location>
</feature>
<feature type="region of interest" description="Disordered" evidence="1">
    <location>
        <begin position="357"/>
        <end position="395"/>
    </location>
</feature>
<keyword evidence="2" id="KW-1133">Transmembrane helix</keyword>
<evidence type="ECO:0000256" key="1">
    <source>
        <dbReference type="SAM" id="MobiDB-lite"/>
    </source>
</evidence>
<feature type="compositionally biased region" description="Low complexity" evidence="1">
    <location>
        <begin position="381"/>
        <end position="393"/>
    </location>
</feature>
<evidence type="ECO:0008006" key="5">
    <source>
        <dbReference type="Google" id="ProtNLM"/>
    </source>
</evidence>
<dbReference type="OrthoDB" id="38831at2759"/>
<dbReference type="Proteomes" id="UP000095751">
    <property type="component" value="Unassembled WGS sequence"/>
</dbReference>
<evidence type="ECO:0000313" key="4">
    <source>
        <dbReference type="Proteomes" id="UP000095751"/>
    </source>
</evidence>
<reference evidence="3 4" key="1">
    <citation type="submission" date="2016-09" db="EMBL/GenBank/DDBJ databases">
        <title>Extensive genetic diversity and differential bi-allelic expression allows diatom success in the polar Southern Ocean.</title>
        <authorList>
            <consortium name="DOE Joint Genome Institute"/>
            <person name="Mock T."/>
            <person name="Otillar R.P."/>
            <person name="Strauss J."/>
            <person name="Dupont C."/>
            <person name="Frickenhaus S."/>
            <person name="Maumus F."/>
            <person name="Mcmullan M."/>
            <person name="Sanges R."/>
            <person name="Schmutz J."/>
            <person name="Toseland A."/>
            <person name="Valas R."/>
            <person name="Veluchamy A."/>
            <person name="Ward B.J."/>
            <person name="Allen A."/>
            <person name="Barry K."/>
            <person name="Falciatore A."/>
            <person name="Ferrante M."/>
            <person name="Fortunato A.E."/>
            <person name="Gloeckner G."/>
            <person name="Gruber A."/>
            <person name="Hipkin R."/>
            <person name="Janech M."/>
            <person name="Kroth P."/>
            <person name="Leese F."/>
            <person name="Lindquist E."/>
            <person name="Lyon B.R."/>
            <person name="Martin J."/>
            <person name="Mayer C."/>
            <person name="Parker M."/>
            <person name="Quesneville H."/>
            <person name="Raymond J."/>
            <person name="Uhlig C."/>
            <person name="Valentin K.U."/>
            <person name="Worden A.Z."/>
            <person name="Armbrust E.V."/>
            <person name="Bowler C."/>
            <person name="Green B."/>
            <person name="Moulton V."/>
            <person name="Van Oosterhout C."/>
            <person name="Grigoriev I."/>
        </authorList>
    </citation>
    <scope>NUCLEOTIDE SEQUENCE [LARGE SCALE GENOMIC DNA]</scope>
    <source>
        <strain evidence="3 4">CCMP1102</strain>
    </source>
</reference>
<dbReference type="EMBL" id="KV784369">
    <property type="protein sequence ID" value="OEU11297.1"/>
    <property type="molecule type" value="Genomic_DNA"/>
</dbReference>
<dbReference type="SUPFAM" id="SSF52540">
    <property type="entry name" value="P-loop containing nucleoside triphosphate hydrolases"/>
    <property type="match status" value="1"/>
</dbReference>
<gene>
    <name evidence="3" type="ORF">FRACYDRAFT_246411</name>
</gene>
<keyword evidence="4" id="KW-1185">Reference proteome</keyword>
<keyword evidence="2" id="KW-0812">Transmembrane</keyword>
<dbReference type="InParanoid" id="A0A1E7EZK4"/>
<keyword evidence="2" id="KW-0472">Membrane</keyword>
<sequence>MTYVYEECAGDDNENEEEEEELFLYNHVRGGGNRHSYSYSHSGDTSISKKKRKRIVYVVTLFAIVTISAAIAIAIAIAIGATTFLHDFSRNSPASTEQPTEPTEIFDPQIAWLASFPNSGTSFTLTMVARATNTSFATNYGIEAKYGVRDGTPSLSIYGPNHPEGPFMPDPVTSFHHRQLPYGKYVITKTHCGGYCFNCGPKEYAYGYNGNDNGNDGTAGILTNETATALATAPIAIASQLVIPQPPPLSFLQDCASGHAVDQNGDLIDVSYPPERVSRVIHLIRNPFHNVIARYHLERKHHRDANTTKDQQWLIEHPDNGTGMSLFCQELDRMKRRGDEEIDFFLSDHFLKKNADADAEGQEEVVSFKRRNGGGDHHDATTTSGPPSSTSSSDWKNIISNVPCRGDFFRYVQWHNLLHESLDYLPYKLPVLTVYYEDYQPPQFMDTAQSILEFLDLEAVAGDKRGNVKWAEFVSHTDYETFFTSEQKEYIELFLSEISSYQVWGEIQHYF</sequence>
<dbReference type="KEGG" id="fcy:FRACYDRAFT_246411"/>
<proteinExistence type="predicted"/>
<accession>A0A1E7EZK4</accession>
<dbReference type="Gene3D" id="3.40.50.300">
    <property type="entry name" value="P-loop containing nucleotide triphosphate hydrolases"/>
    <property type="match status" value="1"/>
</dbReference>
<dbReference type="AlphaFoldDB" id="A0A1E7EZK4"/>
<name>A0A1E7EZK4_9STRA</name>
<dbReference type="InterPro" id="IPR027417">
    <property type="entry name" value="P-loop_NTPase"/>
</dbReference>